<reference evidence="2" key="2">
    <citation type="journal article" date="2019" name="Mol. Plant Microbe Interact.">
        <title>Genome sequence resources for four phytopathogenic fungi from the Colletotrichum orbiculare species complex.</title>
        <authorList>
            <person name="Gan P."/>
            <person name="Tsushima A."/>
            <person name="Narusaka M."/>
            <person name="Narusaka Y."/>
            <person name="Takano Y."/>
            <person name="Kubo Y."/>
            <person name="Shirasu K."/>
        </authorList>
    </citation>
    <scope>GENOME REANNOTATION</scope>
    <source>
        <strain evidence="2">104-T / ATCC 96160 / CBS 514.97 / LARS 414 / MAFF 240422</strain>
    </source>
</reference>
<dbReference type="AlphaFoldDB" id="A0A484F7M6"/>
<proteinExistence type="predicted"/>
<protein>
    <submittedName>
        <fullName evidence="1">Uncharacterized protein</fullName>
    </submittedName>
</protein>
<accession>A0A484F7M6</accession>
<sequence length="142" mass="16224">MSAITFDFSLKDVDALVDKYDYEGQNESNPPSEEILWTDWSGGTATRGLRYRAWRIDGVNDDIDKTNTDFSVYLQVEVSSKDKLDVRFTGLFQKDGEDWYAIREGWALGNLYGRRTNFVLLIPGNAAQISYTFEGKWARGSK</sequence>
<dbReference type="EMBL" id="AMCV02000061">
    <property type="protein sequence ID" value="TDZ13794.1"/>
    <property type="molecule type" value="Genomic_DNA"/>
</dbReference>
<organism evidence="1 2">
    <name type="scientific">Colletotrichum orbiculare (strain 104-T / ATCC 96160 / CBS 514.97 / LARS 414 / MAFF 240422)</name>
    <name type="common">Cucumber anthracnose fungus</name>
    <name type="synonym">Colletotrichum lagenarium</name>
    <dbReference type="NCBI Taxonomy" id="1213857"/>
    <lineage>
        <taxon>Eukaryota</taxon>
        <taxon>Fungi</taxon>
        <taxon>Dikarya</taxon>
        <taxon>Ascomycota</taxon>
        <taxon>Pezizomycotina</taxon>
        <taxon>Sordariomycetes</taxon>
        <taxon>Hypocreomycetidae</taxon>
        <taxon>Glomerellales</taxon>
        <taxon>Glomerellaceae</taxon>
        <taxon>Colletotrichum</taxon>
        <taxon>Colletotrichum orbiculare species complex</taxon>
    </lineage>
</organism>
<dbReference type="Proteomes" id="UP000014480">
    <property type="component" value="Unassembled WGS sequence"/>
</dbReference>
<gene>
    <name evidence="1" type="ORF">Cob_v013136</name>
</gene>
<reference evidence="2" key="1">
    <citation type="journal article" date="2013" name="New Phytol.">
        <title>Comparative genomic and transcriptomic analyses reveal the hemibiotrophic stage shift of Colletotrichum fungi.</title>
        <authorList>
            <person name="Gan P."/>
            <person name="Ikeda K."/>
            <person name="Irieda H."/>
            <person name="Narusaka M."/>
            <person name="O'Connell R.J."/>
            <person name="Narusaka Y."/>
            <person name="Takano Y."/>
            <person name="Kubo Y."/>
            <person name="Shirasu K."/>
        </authorList>
    </citation>
    <scope>NUCLEOTIDE SEQUENCE [LARGE SCALE GENOMIC DNA]</scope>
    <source>
        <strain evidence="2">104-T / ATCC 96160 / CBS 514.97 / LARS 414 / MAFF 240422</strain>
    </source>
</reference>
<keyword evidence="2" id="KW-1185">Reference proteome</keyword>
<evidence type="ECO:0000313" key="1">
    <source>
        <dbReference type="EMBL" id="TDZ13794.1"/>
    </source>
</evidence>
<name>A0A484F7M6_COLOR</name>
<comment type="caution">
    <text evidence="1">The sequence shown here is derived from an EMBL/GenBank/DDBJ whole genome shotgun (WGS) entry which is preliminary data.</text>
</comment>
<evidence type="ECO:0000313" key="2">
    <source>
        <dbReference type="Proteomes" id="UP000014480"/>
    </source>
</evidence>